<dbReference type="KEGG" id="csl:COCSUDRAFT_59233"/>
<reference evidence="2 3" key="1">
    <citation type="journal article" date="2012" name="Genome Biol.">
        <title>The genome of the polar eukaryotic microalga coccomyxa subellipsoidea reveals traits of cold adaptation.</title>
        <authorList>
            <person name="Blanc G."/>
            <person name="Agarkova I."/>
            <person name="Grimwood J."/>
            <person name="Kuo A."/>
            <person name="Brueggeman A."/>
            <person name="Dunigan D."/>
            <person name="Gurnon J."/>
            <person name="Ladunga I."/>
            <person name="Lindquist E."/>
            <person name="Lucas S."/>
            <person name="Pangilinan J."/>
            <person name="Proschold T."/>
            <person name="Salamov A."/>
            <person name="Schmutz J."/>
            <person name="Weeks D."/>
            <person name="Yamada T."/>
            <person name="Claverie J.M."/>
            <person name="Grigoriev I."/>
            <person name="Van Etten J."/>
            <person name="Lomsadze A."/>
            <person name="Borodovsky M."/>
        </authorList>
    </citation>
    <scope>NUCLEOTIDE SEQUENCE [LARGE SCALE GENOMIC DNA]</scope>
    <source>
        <strain evidence="2 3">C-169</strain>
    </source>
</reference>
<dbReference type="GeneID" id="17044726"/>
<dbReference type="EMBL" id="AGSI01000002">
    <property type="protein sequence ID" value="EIE26716.1"/>
    <property type="molecule type" value="Genomic_DNA"/>
</dbReference>
<evidence type="ECO:0000313" key="2">
    <source>
        <dbReference type="EMBL" id="EIE26716.1"/>
    </source>
</evidence>
<accession>I0Z7U7</accession>
<evidence type="ECO:0000313" key="3">
    <source>
        <dbReference type="Proteomes" id="UP000007264"/>
    </source>
</evidence>
<dbReference type="PANTHER" id="PTHR36074:SF1">
    <property type="entry name" value="ISOPENTENYL-DIPHOSPHATE DELTA-ISOMERASE"/>
    <property type="match status" value="1"/>
</dbReference>
<name>I0Z7U7_COCSC</name>
<dbReference type="RefSeq" id="XP_005651260.1">
    <property type="nucleotide sequence ID" value="XM_005651203.1"/>
</dbReference>
<sequence length="359" mass="38393">MSRSLCIYSAIYLQGWLQRLNDAEDEAREQALLDGIPEDDIELDVPLPDVTFQDAKRIVNCSVRGGIREASTTFIRRNLEWAFSVRLSDRISWKLVKDFPPSAKRKLQKHNPFVAMALSARTTLRSGVFMQVADFIFCTTMDAYRLLVVPFLPESWQRCLGLRQWGFPPAQLHEPNPLNAALDEAAAAAPALDADAGPPAEEADAAAPAGNVLAGAAAEDADADDLPAAEDADAPAPAEGEPAALVVPEEKDEGSPAEWSWRFGLLAKKVTGNAARCCVSLGAASLGAGLTASILPSTVLALACNGADMAVGIFVTGPDLNDWYEHNQTPWRTFGLAAFCASVAVAVLLEGSRGRAKYA</sequence>
<feature type="compositionally biased region" description="Low complexity" evidence="1">
    <location>
        <begin position="234"/>
        <end position="247"/>
    </location>
</feature>
<protein>
    <submittedName>
        <fullName evidence="2">Uncharacterized protein</fullName>
    </submittedName>
</protein>
<dbReference type="PANTHER" id="PTHR36074">
    <property type="entry name" value="ISOPENTENYL-DIPHOSPHATE DELTA-ISOMERASE"/>
    <property type="match status" value="1"/>
</dbReference>
<dbReference type="Proteomes" id="UP000007264">
    <property type="component" value="Unassembled WGS sequence"/>
</dbReference>
<dbReference type="AlphaFoldDB" id="I0Z7U7"/>
<feature type="region of interest" description="Disordered" evidence="1">
    <location>
        <begin position="228"/>
        <end position="253"/>
    </location>
</feature>
<proteinExistence type="predicted"/>
<keyword evidence="3" id="KW-1185">Reference proteome</keyword>
<dbReference type="OrthoDB" id="1925570at2759"/>
<evidence type="ECO:0000256" key="1">
    <source>
        <dbReference type="SAM" id="MobiDB-lite"/>
    </source>
</evidence>
<comment type="caution">
    <text evidence="2">The sequence shown here is derived from an EMBL/GenBank/DDBJ whole genome shotgun (WGS) entry which is preliminary data.</text>
</comment>
<gene>
    <name evidence="2" type="ORF">COCSUDRAFT_59233</name>
</gene>
<organism evidence="2 3">
    <name type="scientific">Coccomyxa subellipsoidea (strain C-169)</name>
    <name type="common">Green microalga</name>
    <dbReference type="NCBI Taxonomy" id="574566"/>
    <lineage>
        <taxon>Eukaryota</taxon>
        <taxon>Viridiplantae</taxon>
        <taxon>Chlorophyta</taxon>
        <taxon>core chlorophytes</taxon>
        <taxon>Trebouxiophyceae</taxon>
        <taxon>Trebouxiophyceae incertae sedis</taxon>
        <taxon>Coccomyxaceae</taxon>
        <taxon>Coccomyxa</taxon>
        <taxon>Coccomyxa subellipsoidea</taxon>
    </lineage>
</organism>